<evidence type="ECO:0000313" key="2">
    <source>
        <dbReference type="EMBL" id="UYM14134.1"/>
    </source>
</evidence>
<evidence type="ECO:0008006" key="4">
    <source>
        <dbReference type="Google" id="ProtNLM"/>
    </source>
</evidence>
<feature type="compositionally biased region" description="Polar residues" evidence="1">
    <location>
        <begin position="574"/>
        <end position="583"/>
    </location>
</feature>
<feature type="compositionally biased region" description="Basic and acidic residues" evidence="1">
    <location>
        <begin position="588"/>
        <end position="597"/>
    </location>
</feature>
<dbReference type="RefSeq" id="WP_262595537.1">
    <property type="nucleotide sequence ID" value="NZ_CP103300.1"/>
</dbReference>
<keyword evidence="3" id="KW-1185">Reference proteome</keyword>
<dbReference type="EMBL" id="CP103300">
    <property type="protein sequence ID" value="UYM14134.1"/>
    <property type="molecule type" value="Genomic_DNA"/>
</dbReference>
<gene>
    <name evidence="2" type="ORF">NX720_14590</name>
</gene>
<reference evidence="2" key="1">
    <citation type="submission" date="2022-10" db="EMBL/GenBank/DDBJ databases">
        <title>Completed Genome Sequence of two octocoral isolated bacterium, Endozoicomonas euniceicola EF212T and Endozoicomonas gorgoniicola PS125T.</title>
        <authorList>
            <person name="Chiou Y.-J."/>
            <person name="Chen Y.-H."/>
        </authorList>
    </citation>
    <scope>NUCLEOTIDE SEQUENCE</scope>
    <source>
        <strain evidence="2">EF212</strain>
    </source>
</reference>
<proteinExistence type="predicted"/>
<evidence type="ECO:0000256" key="1">
    <source>
        <dbReference type="SAM" id="MobiDB-lite"/>
    </source>
</evidence>
<dbReference type="Proteomes" id="UP001163255">
    <property type="component" value="Chromosome"/>
</dbReference>
<name>A0ABY6GQ52_9GAMM</name>
<sequence>MFSIFQGGITLSIRCRTNKIYPQVYRGRMKLELICKPALISVLLLCLLPVSGITAEWKTGDLSTGELDDVHRKFIQQFLDKGYFAIHGNRIYPGQQELSEAAMGALPTPPLPEGVVLSYQSDGEQLQLISFHAPDHLQGTLYNISLLAQGNTGFIRHEGLRQQIDQLLQRPSQVVIDRRFYYTSSTEVPVTAQQIQNALINDLQHHPNNNSALRVATVNSGQLTPFVLVDTPGNHNAGQFVHAYAPRNDNSDTNSSTEGGQYLYHGYTGEITNPVARQFIEGLLNTGYVVIYDRAAYFSNAVADPQQLLGVINEGSNRPLATPDHVRVLTLNDHSQVAWLNLAMPAVFHSPHNNYGQLTVTADSILNLRNTYVLAAEVIQNYLNQGYLVIFQGRLYSLTDLVFSPEYIYQLYANAVHASGIMNNTENTLWVFIHNGSMITHYVVLDLFAQLPWPRITQLATSTTQRSSSGFDAAYQPSSMQLSPLQTQALLPATHQSSPPLPSNSDYEATEPDHVRLVNDVQAALSRLTASFNEHPVTIPSAVSGQLCQEQDHFKQPRPPTDSSEKKTSEEEGPNNQSNSNEPGSAEKSAKQKEAKLAKRARKKAKKNNSATPTDKAYPANSWPHFKYYLVPAVITVFSAIGTQLFYAITSYLQKDKPVEKKQPTSSDNTQQEKQLNKKNNYEKVDNILAKELEFIKALMVQKEKIKQELSDPVLSELTEKLFDHMPAILKPVIHRKGELFDPGLFKTNVKTYRNKDYKKADKALHFIPLKKINTFEQLTLEEKKEIIELTGALINQSLGKSGLDIFTTFQWHMALCGKPEKLSGLPCHKRVSKLLIDQWHNKPSSEALLVSYTKMSDHENKPYWLTVAAWPVAGINKLESEPLILPVLNDKRDLRLIERSPLSQDTIRNLDLSLKLQVETERELLNPSLTWQKVRPMDLLGSFFSYETLATRLLLSDGRIRYNVLYKGDIVPPHKALIPYVTESKTEIPCYSLGDKAAELCVKISENLIRGNAFFDLLSKFPDFKIPQYQLVTEDNNGNIKLTSSIREISGRVQDLNNKPNKSLFFAFKSLTRLDEVPVSRIETILKTYTTESILQNRQNSLEESLTVFSICGYIPSPGLLEQCYKQNYNGLHETNSAVEQIAFKYLKDGLPVHYSDLEGHHVRYLPLLITSSEGFFFFPIGQLIVNGWPANFIWDNKAGTDKVIHLPFNPSLPADHHQYVVINAPDFYQSFHIGQPHELLHDLVGLKEVPETATYLTMFSGTSRVMMTSYFKGQRIRELGQQDN</sequence>
<evidence type="ECO:0000313" key="3">
    <source>
        <dbReference type="Proteomes" id="UP001163255"/>
    </source>
</evidence>
<accession>A0ABY6GQ52</accession>
<feature type="region of interest" description="Disordered" evidence="1">
    <location>
        <begin position="551"/>
        <end position="618"/>
    </location>
</feature>
<organism evidence="2 3">
    <name type="scientific">Endozoicomonas euniceicola</name>
    <dbReference type="NCBI Taxonomy" id="1234143"/>
    <lineage>
        <taxon>Bacteria</taxon>
        <taxon>Pseudomonadati</taxon>
        <taxon>Pseudomonadota</taxon>
        <taxon>Gammaproteobacteria</taxon>
        <taxon>Oceanospirillales</taxon>
        <taxon>Endozoicomonadaceae</taxon>
        <taxon>Endozoicomonas</taxon>
    </lineage>
</organism>
<feature type="region of interest" description="Disordered" evidence="1">
    <location>
        <begin position="658"/>
        <end position="679"/>
    </location>
</feature>
<feature type="compositionally biased region" description="Basic residues" evidence="1">
    <location>
        <begin position="598"/>
        <end position="607"/>
    </location>
</feature>
<feature type="compositionally biased region" description="Polar residues" evidence="1">
    <location>
        <begin position="664"/>
        <end position="674"/>
    </location>
</feature>
<protein>
    <recommendedName>
        <fullName evidence="4">DUF3352 domain-containing protein</fullName>
    </recommendedName>
</protein>